<dbReference type="SUPFAM" id="SSF51445">
    <property type="entry name" value="(Trans)glycosidases"/>
    <property type="match status" value="1"/>
</dbReference>
<organism evidence="8 9">
    <name type="scientific">Microctonus aethiopoides</name>
    <dbReference type="NCBI Taxonomy" id="144406"/>
    <lineage>
        <taxon>Eukaryota</taxon>
        <taxon>Metazoa</taxon>
        <taxon>Ecdysozoa</taxon>
        <taxon>Arthropoda</taxon>
        <taxon>Hexapoda</taxon>
        <taxon>Insecta</taxon>
        <taxon>Pterygota</taxon>
        <taxon>Neoptera</taxon>
        <taxon>Endopterygota</taxon>
        <taxon>Hymenoptera</taxon>
        <taxon>Apocrita</taxon>
        <taxon>Ichneumonoidea</taxon>
        <taxon>Braconidae</taxon>
        <taxon>Euphorinae</taxon>
        <taxon>Microctonus</taxon>
    </lineage>
</organism>
<keyword evidence="4" id="KW-0325">Glycoprotein</keyword>
<evidence type="ECO:0000256" key="1">
    <source>
        <dbReference type="ARBA" id="ARBA00001657"/>
    </source>
</evidence>
<protein>
    <recommendedName>
        <fullName evidence="3">alpha-glucosidase</fullName>
        <ecNumber evidence="3">3.2.1.20</ecNumber>
    </recommendedName>
</protein>
<evidence type="ECO:0000256" key="5">
    <source>
        <dbReference type="ARBA" id="ARBA00023295"/>
    </source>
</evidence>
<evidence type="ECO:0000256" key="6">
    <source>
        <dbReference type="SAM" id="SignalP"/>
    </source>
</evidence>
<dbReference type="PANTHER" id="PTHR10357:SF179">
    <property type="entry name" value="NEUTRAL AND BASIC AMINO ACID TRANSPORT PROTEIN RBAT"/>
    <property type="match status" value="1"/>
</dbReference>
<evidence type="ECO:0000259" key="7">
    <source>
        <dbReference type="SMART" id="SM00642"/>
    </source>
</evidence>
<feature type="domain" description="Glycosyl hydrolase family 13 catalytic" evidence="7">
    <location>
        <begin position="35"/>
        <end position="424"/>
    </location>
</feature>
<reference evidence="8" key="1">
    <citation type="journal article" date="2023" name="bioRxiv">
        <title>Scaffold-level genome assemblies of two parasitoid biocontrol wasps reveal the parthenogenesis mechanism and an associated novel virus.</title>
        <authorList>
            <person name="Inwood S."/>
            <person name="Skelly J."/>
            <person name="Guhlin J."/>
            <person name="Harrop T."/>
            <person name="Goldson S."/>
            <person name="Dearden P."/>
        </authorList>
    </citation>
    <scope>NUCLEOTIDE SEQUENCE</scope>
    <source>
        <strain evidence="8">Irish</strain>
        <tissue evidence="8">Whole body</tissue>
    </source>
</reference>
<dbReference type="Gene3D" id="3.90.400.10">
    <property type="entry name" value="Oligo-1,6-glucosidase, Domain 2"/>
    <property type="match status" value="1"/>
</dbReference>
<keyword evidence="9" id="KW-1185">Reference proteome</keyword>
<comment type="catalytic activity">
    <reaction evidence="1">
        <text>Hydrolysis of terminal, non-reducing (1-&gt;4)-linked alpha-D-glucose residues with release of alpha-D-glucose.</text>
        <dbReference type="EC" id="3.2.1.20"/>
    </reaction>
</comment>
<dbReference type="AlphaFoldDB" id="A0AA39EXR7"/>
<sequence>MWWLSLYLCLILTNFPVDSAPKPTKEWWRDTFIYQIYPRSFMDSNGDGIGDLNGITSKLEHFVDLNVSAIWISPIYVSPMVDFGYDIANFTDIDPIYGTLSDFTNMTTKAKALGIKVILDFVPNHTSDKHPWFQKSIKKIQPYSDYYIWMDGVLVNGTTQPPNNWLSVFGNSAWEFNKERGQYYLHQFAIGQPDLNYHNIPLNTEMLNVLTFWLDHGVDGFRIDAINHLMEDTRYLDEPKIANSGVPDNDYDSLKHIYSKDQIGTYTILQSWRKAIDAHGKKLKGESKIILTEAYTSLANTIMYYNYGSNIPMNFMFITPLNNRSTTMDFKRHIDAWINNVPKGNLANWVVSNHDQHRVGTRYGTRRTDEFSMLVATLPGVGIIYYGDEIGMIDRPMTWNETVDPAGCNAGPQRYYLKSRDPARTPFQWDNSTNAGFSTANITWLPVHSNYKTVNLAAEKLMMNSHYSLFKKLVALKKKPIIQSGTTEVILVGEMVLGVVRRLPDVPPVVLLINFSETTVIVDARTWMNIPEQLTVYASSVESNIPCEVTMDTTEVNLPAAASVILAGF</sequence>
<gene>
    <name evidence="8" type="ORF">PV328_011274</name>
</gene>
<dbReference type="GO" id="GO:0005975">
    <property type="term" value="P:carbohydrate metabolic process"/>
    <property type="evidence" value="ECO:0007669"/>
    <property type="project" value="InterPro"/>
</dbReference>
<dbReference type="PANTHER" id="PTHR10357">
    <property type="entry name" value="ALPHA-AMYLASE FAMILY MEMBER"/>
    <property type="match status" value="1"/>
</dbReference>
<dbReference type="InterPro" id="IPR006047">
    <property type="entry name" value="GH13_cat_dom"/>
</dbReference>
<dbReference type="EMBL" id="JAQQBS010001425">
    <property type="protein sequence ID" value="KAK0157545.1"/>
    <property type="molecule type" value="Genomic_DNA"/>
</dbReference>
<evidence type="ECO:0000256" key="2">
    <source>
        <dbReference type="ARBA" id="ARBA00008061"/>
    </source>
</evidence>
<dbReference type="InterPro" id="IPR017853">
    <property type="entry name" value="GH"/>
</dbReference>
<reference evidence="8" key="2">
    <citation type="submission" date="2023-03" db="EMBL/GenBank/DDBJ databases">
        <authorList>
            <person name="Inwood S.N."/>
            <person name="Skelly J.G."/>
            <person name="Guhlin J."/>
            <person name="Harrop T.W.R."/>
            <person name="Goldson S.G."/>
            <person name="Dearden P.K."/>
        </authorList>
    </citation>
    <scope>NUCLEOTIDE SEQUENCE</scope>
    <source>
        <strain evidence="8">Irish</strain>
        <tissue evidence="8">Whole body</tissue>
    </source>
</reference>
<dbReference type="Pfam" id="PF00128">
    <property type="entry name" value="Alpha-amylase"/>
    <property type="match status" value="1"/>
</dbReference>
<feature type="signal peptide" evidence="6">
    <location>
        <begin position="1"/>
        <end position="19"/>
    </location>
</feature>
<keyword evidence="5" id="KW-0326">Glycosidase</keyword>
<evidence type="ECO:0000256" key="4">
    <source>
        <dbReference type="ARBA" id="ARBA00023180"/>
    </source>
</evidence>
<proteinExistence type="inferred from homology"/>
<evidence type="ECO:0000256" key="3">
    <source>
        <dbReference type="ARBA" id="ARBA00012741"/>
    </source>
</evidence>
<feature type="chain" id="PRO_5041220659" description="alpha-glucosidase" evidence="6">
    <location>
        <begin position="20"/>
        <end position="569"/>
    </location>
</feature>
<dbReference type="Gene3D" id="3.20.20.80">
    <property type="entry name" value="Glycosidases"/>
    <property type="match status" value="1"/>
</dbReference>
<evidence type="ECO:0000313" key="9">
    <source>
        <dbReference type="Proteomes" id="UP001168990"/>
    </source>
</evidence>
<dbReference type="Proteomes" id="UP001168990">
    <property type="component" value="Unassembled WGS sequence"/>
</dbReference>
<dbReference type="SMART" id="SM00642">
    <property type="entry name" value="Aamy"/>
    <property type="match status" value="1"/>
</dbReference>
<keyword evidence="6" id="KW-0732">Signal</keyword>
<dbReference type="EC" id="3.2.1.20" evidence="3"/>
<keyword evidence="5" id="KW-0378">Hydrolase</keyword>
<name>A0AA39EXR7_9HYME</name>
<dbReference type="GO" id="GO:0004558">
    <property type="term" value="F:alpha-1,4-glucosidase activity"/>
    <property type="evidence" value="ECO:0007669"/>
    <property type="project" value="UniProtKB-EC"/>
</dbReference>
<comment type="caution">
    <text evidence="8">The sequence shown here is derived from an EMBL/GenBank/DDBJ whole genome shotgun (WGS) entry which is preliminary data.</text>
</comment>
<dbReference type="CDD" id="cd11328">
    <property type="entry name" value="AmyAc_maltase"/>
    <property type="match status" value="1"/>
</dbReference>
<comment type="similarity">
    <text evidence="2">Belongs to the glycosyl hydrolase 13 family.</text>
</comment>
<evidence type="ECO:0000313" key="8">
    <source>
        <dbReference type="EMBL" id="KAK0157545.1"/>
    </source>
</evidence>
<accession>A0AA39EXR7</accession>
<dbReference type="FunFam" id="3.90.400.10:FF:000001">
    <property type="entry name" value="Maltase A3, isoform A"/>
    <property type="match status" value="1"/>
</dbReference>
<dbReference type="InterPro" id="IPR045857">
    <property type="entry name" value="O16G_dom_2"/>
</dbReference>